<proteinExistence type="inferred from homology"/>
<organism evidence="5 6">
    <name type="scientific">Zongyangia hominis</name>
    <dbReference type="NCBI Taxonomy" id="2763677"/>
    <lineage>
        <taxon>Bacteria</taxon>
        <taxon>Bacillati</taxon>
        <taxon>Bacillota</taxon>
        <taxon>Clostridia</taxon>
        <taxon>Eubacteriales</taxon>
        <taxon>Oscillospiraceae</taxon>
        <taxon>Zongyangia</taxon>
    </lineage>
</organism>
<comment type="caution">
    <text evidence="5">The sequence shown here is derived from an EMBL/GenBank/DDBJ whole genome shotgun (WGS) entry which is preliminary data.</text>
</comment>
<dbReference type="Proteomes" id="UP000660861">
    <property type="component" value="Unassembled WGS sequence"/>
</dbReference>
<evidence type="ECO:0000259" key="4">
    <source>
        <dbReference type="SMART" id="SM00861"/>
    </source>
</evidence>
<dbReference type="InterPro" id="IPR051157">
    <property type="entry name" value="PDH/Transketolase"/>
</dbReference>
<evidence type="ECO:0000256" key="1">
    <source>
        <dbReference type="ARBA" id="ARBA00001964"/>
    </source>
</evidence>
<dbReference type="Gene3D" id="3.40.50.970">
    <property type="match status" value="1"/>
</dbReference>
<gene>
    <name evidence="5" type="ORF">H8709_06380</name>
</gene>
<dbReference type="FunFam" id="3.40.50.970:FF:000129">
    <property type="entry name" value="Transketolase"/>
    <property type="match status" value="1"/>
</dbReference>
<sequence>MKPIFHEEFTKLMREDEKVVFIDADLAKAHGSENLRKEFPDRALDVGIAEQMAVEYAAGLSAYGFKPYVATFTPFLTRRACDQITISVCYAKRNVKLIGTDPGITAETNGGTHMSMEDIGVMRSIPTMVIYEPADAAEFKKALPVINDYPHAMYIRHQRTQAQDVHEGDFEFDLFKAEVLKEGADVTIAASGYMVAEAQKAADLLAKEGINAEILNVHTIKPIDGETIAASVKKTGCLVTAENHNIVGGLRSAILEDFSERDVYVPTEAIGVRDHFGEVGFLPFLQEKYKMRPEDIAEAAKKVIAKK</sequence>
<evidence type="ECO:0000313" key="6">
    <source>
        <dbReference type="Proteomes" id="UP000660861"/>
    </source>
</evidence>
<dbReference type="PANTHER" id="PTHR43825:SF1">
    <property type="entry name" value="TRANSKETOLASE-LIKE PYRIMIDINE-BINDING DOMAIN-CONTAINING PROTEIN"/>
    <property type="match status" value="1"/>
</dbReference>
<dbReference type="SUPFAM" id="SSF52518">
    <property type="entry name" value="Thiamin diphosphate-binding fold (THDP-binding)"/>
    <property type="match status" value="1"/>
</dbReference>
<name>A0A926EE63_9FIRM</name>
<dbReference type="EMBL" id="JACRTC010000003">
    <property type="protein sequence ID" value="MBC8570456.1"/>
    <property type="molecule type" value="Genomic_DNA"/>
</dbReference>
<evidence type="ECO:0000313" key="5">
    <source>
        <dbReference type="EMBL" id="MBC8570456.1"/>
    </source>
</evidence>
<dbReference type="Pfam" id="PF02780">
    <property type="entry name" value="Transketolase_C"/>
    <property type="match status" value="1"/>
</dbReference>
<dbReference type="AlphaFoldDB" id="A0A926EE63"/>
<dbReference type="CDD" id="cd07033">
    <property type="entry name" value="TPP_PYR_DXS_TK_like"/>
    <property type="match status" value="1"/>
</dbReference>
<accession>A0A926EE63</accession>
<dbReference type="InterPro" id="IPR005475">
    <property type="entry name" value="Transketolase-like_Pyr-bd"/>
</dbReference>
<reference evidence="5" key="1">
    <citation type="submission" date="2020-08" db="EMBL/GenBank/DDBJ databases">
        <title>Genome public.</title>
        <authorList>
            <person name="Liu C."/>
            <person name="Sun Q."/>
        </authorList>
    </citation>
    <scope>NUCLEOTIDE SEQUENCE</scope>
    <source>
        <strain evidence="5">NSJ-54</strain>
    </source>
</reference>
<protein>
    <submittedName>
        <fullName evidence="5">Transketolase family protein</fullName>
    </submittedName>
</protein>
<evidence type="ECO:0000256" key="3">
    <source>
        <dbReference type="ARBA" id="ARBA00023052"/>
    </source>
</evidence>
<dbReference type="PANTHER" id="PTHR43825">
    <property type="entry name" value="PYRUVATE DEHYDROGENASE E1 COMPONENT"/>
    <property type="match status" value="1"/>
</dbReference>
<dbReference type="Gene3D" id="3.40.50.920">
    <property type="match status" value="1"/>
</dbReference>
<dbReference type="InterPro" id="IPR033248">
    <property type="entry name" value="Transketolase_C"/>
</dbReference>
<keyword evidence="6" id="KW-1185">Reference proteome</keyword>
<feature type="domain" description="Transketolase-like pyrimidine-binding" evidence="4">
    <location>
        <begin position="4"/>
        <end position="163"/>
    </location>
</feature>
<dbReference type="SMART" id="SM00861">
    <property type="entry name" value="Transket_pyr"/>
    <property type="match status" value="1"/>
</dbReference>
<comment type="cofactor">
    <cofactor evidence="1">
        <name>thiamine diphosphate</name>
        <dbReference type="ChEBI" id="CHEBI:58937"/>
    </cofactor>
</comment>
<evidence type="ECO:0000256" key="2">
    <source>
        <dbReference type="ARBA" id="ARBA00007131"/>
    </source>
</evidence>
<dbReference type="SUPFAM" id="SSF52922">
    <property type="entry name" value="TK C-terminal domain-like"/>
    <property type="match status" value="1"/>
</dbReference>
<dbReference type="InterPro" id="IPR029061">
    <property type="entry name" value="THDP-binding"/>
</dbReference>
<comment type="similarity">
    <text evidence="2">Belongs to the transketolase family.</text>
</comment>
<dbReference type="Pfam" id="PF02779">
    <property type="entry name" value="Transket_pyr"/>
    <property type="match status" value="1"/>
</dbReference>
<keyword evidence="3" id="KW-0786">Thiamine pyrophosphate</keyword>
<dbReference type="InterPro" id="IPR009014">
    <property type="entry name" value="Transketo_C/PFOR_II"/>
</dbReference>